<dbReference type="Proteomes" id="UP000812277">
    <property type="component" value="Unassembled WGS sequence"/>
</dbReference>
<name>A0ABS7D103_9BACL</name>
<organism evidence="1 2">
    <name type="scientific">Paenibacillus oenotherae</name>
    <dbReference type="NCBI Taxonomy" id="1435645"/>
    <lineage>
        <taxon>Bacteria</taxon>
        <taxon>Bacillati</taxon>
        <taxon>Bacillota</taxon>
        <taxon>Bacilli</taxon>
        <taxon>Bacillales</taxon>
        <taxon>Paenibacillaceae</taxon>
        <taxon>Paenibacillus</taxon>
    </lineage>
</organism>
<proteinExistence type="predicted"/>
<gene>
    <name evidence="1" type="ORF">K0T92_02105</name>
</gene>
<comment type="caution">
    <text evidence="1">The sequence shown here is derived from an EMBL/GenBank/DDBJ whole genome shotgun (WGS) entry which is preliminary data.</text>
</comment>
<evidence type="ECO:0000313" key="2">
    <source>
        <dbReference type="Proteomes" id="UP000812277"/>
    </source>
</evidence>
<dbReference type="EMBL" id="JAHZIJ010000001">
    <property type="protein sequence ID" value="MBW7473536.1"/>
    <property type="molecule type" value="Genomic_DNA"/>
</dbReference>
<keyword evidence="2" id="KW-1185">Reference proteome</keyword>
<dbReference type="RefSeq" id="WP_219870757.1">
    <property type="nucleotide sequence ID" value="NZ_JAHZIJ010000001.1"/>
</dbReference>
<sequence>MVREDGRYYYFACEDCGDEVRVMRAYCIKSDAEIEIKRNTNCSCGTTLEKVHYLEPEVRNDMDDEPVRCPKCRTAQVTVGNKGFGLGKAALGGILLGPVGLLGGVIGSKKVVITCLKCAHKWDAGDLQH</sequence>
<accession>A0ABS7D103</accession>
<evidence type="ECO:0000313" key="1">
    <source>
        <dbReference type="EMBL" id="MBW7473536.1"/>
    </source>
</evidence>
<protein>
    <submittedName>
        <fullName evidence="1">Uncharacterized protein</fullName>
    </submittedName>
</protein>
<reference evidence="1 2" key="1">
    <citation type="submission" date="2021-07" db="EMBL/GenBank/DDBJ databases">
        <title>Paenibacillus radiodurans sp. nov., isolated from the southeastern edge of Tengger Desert.</title>
        <authorList>
            <person name="Zhang G."/>
        </authorList>
    </citation>
    <scope>NUCLEOTIDE SEQUENCE [LARGE SCALE GENOMIC DNA]</scope>
    <source>
        <strain evidence="1 2">DT7-4</strain>
    </source>
</reference>